<comment type="similarity">
    <text evidence="1">Belongs to the NodU/CmcH family.</text>
</comment>
<dbReference type="InterPro" id="IPR043129">
    <property type="entry name" value="ATPase_NBD"/>
</dbReference>
<dbReference type="EMBL" id="KU726098">
    <property type="protein sequence ID" value="ANQ31714.1"/>
    <property type="molecule type" value="Genomic_DNA"/>
</dbReference>
<evidence type="ECO:0000313" key="6">
    <source>
        <dbReference type="Proteomes" id="UP000320239"/>
    </source>
</evidence>
<evidence type="ECO:0000256" key="1">
    <source>
        <dbReference type="ARBA" id="ARBA00006129"/>
    </source>
</evidence>
<dbReference type="InterPro" id="IPR038152">
    <property type="entry name" value="Carbam_trans_C_sf"/>
</dbReference>
<dbReference type="RefSeq" id="WP_122980616.1">
    <property type="nucleotide sequence ID" value="NZ_BOMX01000004.1"/>
</dbReference>
<feature type="domain" description="Carbamoyltransferase" evidence="2">
    <location>
        <begin position="105"/>
        <end position="310"/>
    </location>
</feature>
<evidence type="ECO:0000259" key="2">
    <source>
        <dbReference type="Pfam" id="PF02543"/>
    </source>
</evidence>
<organism evidence="4">
    <name type="scientific">Actinoplanes teichomyceticus</name>
    <dbReference type="NCBI Taxonomy" id="1867"/>
    <lineage>
        <taxon>Bacteria</taxon>
        <taxon>Bacillati</taxon>
        <taxon>Actinomycetota</taxon>
        <taxon>Actinomycetes</taxon>
        <taxon>Micromonosporales</taxon>
        <taxon>Micromonosporaceae</taxon>
        <taxon>Actinoplanes</taxon>
    </lineage>
</organism>
<evidence type="ECO:0000313" key="4">
    <source>
        <dbReference type="EMBL" id="ANQ31714.1"/>
    </source>
</evidence>
<sequence>MKVLSLHSLGHDAGVSYFEDGVLRFSIEAERLSRVKHDGRVDDALQHVLRAAPVNPDEVDLIAVSTPFSHALLGLPDLDAALAAINSGALHHRTTSTLLGRPVDCVIVTHEVSHAALAAHYAGHSEGCVVLVNEGRGQITRSSLFRIEQGMLRWLEKDPLPWYGNGFGWSALGYLFGFGKSPSVAGKVMALGGYGQPRADVRDLLLGVRPDVMADPAAAEATYDDLSGRPQFARDFQTMADAIATFQTLFTEQVYQLLARHTGVPAGVDVALGGGCALNIVANAELRSRLGRDIAIPPACGDSGHSIGAGVYAMHYVLGQRVEPFDVYVNGRAEAAGDSAAALTSAGLRPVAYDGGAAAQVLAGGGVVAFLEGAAEVGPRALGHRSLLGDPSAEGMRKRLSEELKRREWFRPLGAVIREDRFAELFPGQPVSPYMLFNYDVREGLFAQARHVDGTSRLQTLTRAAHPRLFDLLGEFEQLTGTAALINTSLNGPGRAIAQSSRDMIDDFGGQDVDLFVAGDVMAYRAGVR</sequence>
<dbReference type="OrthoDB" id="9780777at2"/>
<evidence type="ECO:0000313" key="5">
    <source>
        <dbReference type="EMBL" id="TWG14687.1"/>
    </source>
</evidence>
<dbReference type="Pfam" id="PF16861">
    <property type="entry name" value="Carbam_trans_C"/>
    <property type="match status" value="1"/>
</dbReference>
<protein>
    <submittedName>
        <fullName evidence="5">Carbamoyltransferase</fullName>
    </submittedName>
    <submittedName>
        <fullName evidence="4">Carbomoyltransferase</fullName>
    </submittedName>
</protein>
<dbReference type="Pfam" id="PF02543">
    <property type="entry name" value="Carbam_trans_N"/>
    <property type="match status" value="2"/>
</dbReference>
<dbReference type="AlphaFoldDB" id="A0A1B1ESN6"/>
<reference evidence="4" key="1">
    <citation type="journal article" date="2016" name="Appl. Microbiol. Biotechnol.">
        <title>A gene cluster for the biosynthesis of moenomycin family antibiotics in the genome of teicoplanin producer Actinoplanes teichomyceticus.</title>
        <authorList>
            <person name="Horbal L."/>
            <person name="Ostash B."/>
            <person name="Luzhetskyy A."/>
            <person name="Walker S."/>
            <person name="Kalinowski J."/>
            <person name="Fedorenko V."/>
        </authorList>
    </citation>
    <scope>NUCLEOTIDE SEQUENCE</scope>
    <source>
        <strain evidence="4">NRRL-B16726</strain>
    </source>
</reference>
<dbReference type="PANTHER" id="PTHR34847:SF1">
    <property type="entry name" value="NODULATION PROTEIN U"/>
    <property type="match status" value="1"/>
</dbReference>
<name>A0A1B1ESN6_ACTTI</name>
<dbReference type="PANTHER" id="PTHR34847">
    <property type="entry name" value="NODULATION PROTEIN U"/>
    <property type="match status" value="1"/>
</dbReference>
<feature type="domain" description="Carbamoyltransferase" evidence="2">
    <location>
        <begin position="4"/>
        <end position="63"/>
    </location>
</feature>
<dbReference type="Gene3D" id="3.90.870.20">
    <property type="entry name" value="Carbamoyltransferase, C-terminal domain"/>
    <property type="match status" value="1"/>
</dbReference>
<feature type="domain" description="Carbamoyltransferase C-terminal" evidence="3">
    <location>
        <begin position="359"/>
        <end position="523"/>
    </location>
</feature>
<dbReference type="Gene3D" id="3.30.420.40">
    <property type="match status" value="2"/>
</dbReference>
<dbReference type="EMBL" id="VIWY01000004">
    <property type="protein sequence ID" value="TWG14687.1"/>
    <property type="molecule type" value="Genomic_DNA"/>
</dbReference>
<dbReference type="SUPFAM" id="SSF53067">
    <property type="entry name" value="Actin-like ATPase domain"/>
    <property type="match status" value="1"/>
</dbReference>
<dbReference type="CDD" id="cd24033">
    <property type="entry name" value="ASKHA_NBD_NodU_CmcH-like_N"/>
    <property type="match status" value="1"/>
</dbReference>
<keyword evidence="4" id="KW-0808">Transferase</keyword>
<reference evidence="5 6" key="2">
    <citation type="submission" date="2019-06" db="EMBL/GenBank/DDBJ databases">
        <title>Sequencing the genomes of 1000 actinobacteria strains.</title>
        <authorList>
            <person name="Klenk H.-P."/>
        </authorList>
    </citation>
    <scope>NUCLEOTIDE SEQUENCE [LARGE SCALE GENOMIC DNA]</scope>
    <source>
        <strain evidence="5 6">DSM 43866</strain>
    </source>
</reference>
<evidence type="ECO:0000259" key="3">
    <source>
        <dbReference type="Pfam" id="PF16861"/>
    </source>
</evidence>
<gene>
    <name evidence="4" type="primary">tchmM5</name>
    <name evidence="5" type="ORF">FHX34_104993</name>
</gene>
<dbReference type="GO" id="GO:0016740">
    <property type="term" value="F:transferase activity"/>
    <property type="evidence" value="ECO:0007669"/>
    <property type="project" value="UniProtKB-KW"/>
</dbReference>
<keyword evidence="6" id="KW-1185">Reference proteome</keyword>
<dbReference type="InterPro" id="IPR003696">
    <property type="entry name" value="Carbtransf_dom"/>
</dbReference>
<proteinExistence type="inferred from homology"/>
<dbReference type="InterPro" id="IPR031730">
    <property type="entry name" value="Carbam_trans_C"/>
</dbReference>
<dbReference type="Proteomes" id="UP000320239">
    <property type="component" value="Unassembled WGS sequence"/>
</dbReference>
<dbReference type="InterPro" id="IPR051338">
    <property type="entry name" value="NodU/CmcH_Carbamoyltrnsfr"/>
</dbReference>
<accession>A0A1B1ESN6</accession>